<keyword evidence="6 8" id="KW-1133">Transmembrane helix</keyword>
<dbReference type="InterPro" id="IPR004706">
    <property type="entry name" value="Arsenical-R_Acr3"/>
</dbReference>
<comment type="similarity">
    <text evidence="2 8">Belongs to the arsenical resistance-3 (ACR3) (TC 2.A.59) family.</text>
</comment>
<evidence type="ECO:0000256" key="6">
    <source>
        <dbReference type="ARBA" id="ARBA00022989"/>
    </source>
</evidence>
<dbReference type="PIRSF" id="PIRSF005508">
    <property type="entry name" value="Acr3"/>
    <property type="match status" value="1"/>
</dbReference>
<dbReference type="Gene3D" id="1.20.1530.20">
    <property type="match status" value="1"/>
</dbReference>
<evidence type="ECO:0000256" key="4">
    <source>
        <dbReference type="ARBA" id="ARBA00022475"/>
    </source>
</evidence>
<feature type="transmembrane region" description="Helical" evidence="9">
    <location>
        <begin position="15"/>
        <end position="34"/>
    </location>
</feature>
<name>A0ABX6A2T7_9MICO</name>
<feature type="transmembrane region" description="Helical" evidence="9">
    <location>
        <begin position="228"/>
        <end position="249"/>
    </location>
</feature>
<feature type="transmembrane region" description="Helical" evidence="9">
    <location>
        <begin position="143"/>
        <end position="165"/>
    </location>
</feature>
<protein>
    <submittedName>
        <fullName evidence="10">ACR3 family arsenite efflux transporter</fullName>
    </submittedName>
</protein>
<evidence type="ECO:0000256" key="5">
    <source>
        <dbReference type="ARBA" id="ARBA00022692"/>
    </source>
</evidence>
<dbReference type="InterPro" id="IPR038770">
    <property type="entry name" value="Na+/solute_symporter_sf"/>
</dbReference>
<dbReference type="PANTHER" id="PTHR43057:SF1">
    <property type="entry name" value="ARSENICAL-RESISTANCE PROTEIN 3"/>
    <property type="match status" value="1"/>
</dbReference>
<evidence type="ECO:0000256" key="7">
    <source>
        <dbReference type="ARBA" id="ARBA00023136"/>
    </source>
</evidence>
<proteinExistence type="inferred from homology"/>
<evidence type="ECO:0000256" key="2">
    <source>
        <dbReference type="ARBA" id="ARBA00010110"/>
    </source>
</evidence>
<feature type="transmembrane region" description="Helical" evidence="9">
    <location>
        <begin position="112"/>
        <end position="131"/>
    </location>
</feature>
<dbReference type="Pfam" id="PF01758">
    <property type="entry name" value="SBF"/>
    <property type="match status" value="1"/>
</dbReference>
<gene>
    <name evidence="10" type="primary">arsB</name>
    <name evidence="10" type="ORF">FOB48_00750</name>
</gene>
<accession>A0ABX6A2T7</accession>
<evidence type="ECO:0000313" key="11">
    <source>
        <dbReference type="Proteomes" id="UP000323865"/>
    </source>
</evidence>
<reference evidence="10 11" key="1">
    <citation type="submission" date="2019-09" db="EMBL/GenBank/DDBJ databases">
        <title>FDA dAtabase for Regulatory Grade micrObial Sequences (FDA-ARGOS): Supporting development and validation of Infectious Disease Dx tests.</title>
        <authorList>
            <person name="Sciortino C."/>
            <person name="Tallon L."/>
            <person name="Sadzewicz L."/>
            <person name="Vavikolanu K."/>
            <person name="Mehta A."/>
            <person name="Aluvathingal J."/>
            <person name="Nadendla S."/>
            <person name="Nandy P."/>
            <person name="Geyer C."/>
            <person name="Yan Y."/>
            <person name="Sichtig H."/>
        </authorList>
    </citation>
    <scope>NUCLEOTIDE SEQUENCE [LARGE SCALE GENOMIC DNA]</scope>
    <source>
        <strain evidence="10 11">FDAARGOS_640</strain>
    </source>
</reference>
<dbReference type="NCBIfam" id="TIGR00832">
    <property type="entry name" value="acr3"/>
    <property type="match status" value="1"/>
</dbReference>
<feature type="transmembrane region" description="Helical" evidence="9">
    <location>
        <begin position="82"/>
        <end position="106"/>
    </location>
</feature>
<organism evidence="10 11">
    <name type="scientific">Dermabacter vaginalis</name>
    <dbReference type="NCBI Taxonomy" id="1630135"/>
    <lineage>
        <taxon>Bacteria</taxon>
        <taxon>Bacillati</taxon>
        <taxon>Actinomycetota</taxon>
        <taxon>Actinomycetes</taxon>
        <taxon>Micrococcales</taxon>
        <taxon>Dermabacteraceae</taxon>
        <taxon>Dermabacter</taxon>
    </lineage>
</organism>
<feature type="transmembrane region" description="Helical" evidence="9">
    <location>
        <begin position="185"/>
        <end position="207"/>
    </location>
</feature>
<comment type="subcellular location">
    <subcellularLocation>
        <location evidence="1 8">Cell membrane</location>
        <topology evidence="1 8">Multi-pass membrane protein</topology>
    </subcellularLocation>
</comment>
<keyword evidence="7 8" id="KW-0472">Membrane</keyword>
<evidence type="ECO:0000313" key="10">
    <source>
        <dbReference type="EMBL" id="QEU10980.1"/>
    </source>
</evidence>
<keyword evidence="3 8" id="KW-0813">Transport</keyword>
<dbReference type="PANTHER" id="PTHR43057">
    <property type="entry name" value="ARSENITE EFFLUX TRANSPORTER"/>
    <property type="match status" value="1"/>
</dbReference>
<keyword evidence="5 8" id="KW-0812">Transmembrane</keyword>
<dbReference type="EMBL" id="CP044108">
    <property type="protein sequence ID" value="QEU10980.1"/>
    <property type="molecule type" value="Genomic_DNA"/>
</dbReference>
<keyword evidence="4 8" id="KW-1003">Cell membrane</keyword>
<dbReference type="Proteomes" id="UP000323865">
    <property type="component" value="Chromosome"/>
</dbReference>
<evidence type="ECO:0000256" key="9">
    <source>
        <dbReference type="SAM" id="Phobius"/>
    </source>
</evidence>
<sequence length="363" mass="39214">MNDSSTPQLSILDRLLPLFILVAMAIGIALSVWVPQTSELLNRVKVSDISLPIALGLLVMMYPPLAKVRFEKARKIVRDRRLMALSLLLNWVLGPLVMFALAWVFLPNEPELRTGLVIVGLARCIAMVLVWSDLSCADREATAVLVAINSVFQLLMFSVLGWFYLQVLPGWLGLDTTSAQFSFAAIARSVLIFLGIPLALGVVSRLIGEHYKGREWFENSFLPKVSPLAMIGLLYTIVVLFCLQGRQILQHPWSVASVAVPLLAYFVLMFGISLVAARASGMNYAQSASTAFTATGNNFELAIAVTIGTFGATSSQALAGTIGPMVEIPVLVALVYVMRAVGPRLFPGDPTLPPASSTAHASA</sequence>
<evidence type="ECO:0000256" key="8">
    <source>
        <dbReference type="PIRNR" id="PIRNR005508"/>
    </source>
</evidence>
<evidence type="ECO:0000256" key="3">
    <source>
        <dbReference type="ARBA" id="ARBA00022448"/>
    </source>
</evidence>
<feature type="transmembrane region" description="Helical" evidence="9">
    <location>
        <begin position="255"/>
        <end position="277"/>
    </location>
</feature>
<dbReference type="InterPro" id="IPR002657">
    <property type="entry name" value="BilAc:Na_symport/Acr3"/>
</dbReference>
<evidence type="ECO:0000256" key="1">
    <source>
        <dbReference type="ARBA" id="ARBA00004651"/>
    </source>
</evidence>
<keyword evidence="11" id="KW-1185">Reference proteome</keyword>